<evidence type="ECO:0000313" key="8">
    <source>
        <dbReference type="EMBL" id="ABI69121.1"/>
    </source>
</evidence>
<protein>
    <submittedName>
        <fullName evidence="8">Formate dehydrogenase gamma subunit</fullName>
        <ecNumber evidence="8">1.2.1.2</ecNumber>
    </submittedName>
</protein>
<keyword evidence="5 6" id="KW-0472">Membrane</keyword>
<feature type="transmembrane region" description="Helical" evidence="6">
    <location>
        <begin position="159"/>
        <end position="179"/>
    </location>
</feature>
<dbReference type="PANTHER" id="PTHR30074">
    <property type="entry name" value="FORMATE DEHYDROGENASE, NITRATE-INDUCIBLE, CYTOCHROME B556 FDN SUBUNIT"/>
    <property type="match status" value="1"/>
</dbReference>
<dbReference type="GO" id="GO:0015944">
    <property type="term" value="P:formate oxidation"/>
    <property type="evidence" value="ECO:0007669"/>
    <property type="project" value="TreeGrafter"/>
</dbReference>
<dbReference type="RefSeq" id="WP_011641216.1">
    <property type="nucleotide sequence ID" value="NC_008346.1"/>
</dbReference>
<evidence type="ECO:0000256" key="1">
    <source>
        <dbReference type="ARBA" id="ARBA00004651"/>
    </source>
</evidence>
<evidence type="ECO:0000256" key="6">
    <source>
        <dbReference type="SAM" id="Phobius"/>
    </source>
</evidence>
<dbReference type="eggNOG" id="COG2864">
    <property type="taxonomic scope" value="Bacteria"/>
</dbReference>
<dbReference type="OrthoDB" id="1808646at2"/>
<sequence>MAKEVYRFSAGERFVHWCHGVAFLLLLFTGLGVLIYAFQPAMNVFGGIHVTRNIHRVVAVLFTLGMIIGFIGKGQGARQMRRWFKDVINFGKDDFAHAKNFGIEFFGGHKPFPPQGKFNGGEKLNSMFTILGTICIVISGYIMWFASGPSLLLQWAYPIHAACALFMTALLIAHLYLGILHPDSNQALKGIFTGWVPAKFAYEHYEKWYNEEAKETMRG</sequence>
<dbReference type="Pfam" id="PF01292">
    <property type="entry name" value="Ni_hydr_CYTB"/>
    <property type="match status" value="1"/>
</dbReference>
<evidence type="ECO:0000256" key="3">
    <source>
        <dbReference type="ARBA" id="ARBA00022692"/>
    </source>
</evidence>
<feature type="transmembrane region" description="Helical" evidence="6">
    <location>
        <begin position="127"/>
        <end position="147"/>
    </location>
</feature>
<dbReference type="InterPro" id="IPR016174">
    <property type="entry name" value="Di-haem_cyt_TM"/>
</dbReference>
<comment type="subcellular location">
    <subcellularLocation>
        <location evidence="1">Cell membrane</location>
        <topology evidence="1">Multi-pass membrane protein</topology>
    </subcellularLocation>
</comment>
<organism evidence="8 9">
    <name type="scientific">Syntrophomonas wolfei subsp. wolfei (strain DSM 2245B / Goettingen)</name>
    <dbReference type="NCBI Taxonomy" id="335541"/>
    <lineage>
        <taxon>Bacteria</taxon>
        <taxon>Bacillati</taxon>
        <taxon>Bacillota</taxon>
        <taxon>Clostridia</taxon>
        <taxon>Eubacteriales</taxon>
        <taxon>Syntrophomonadaceae</taxon>
        <taxon>Syntrophomonas</taxon>
    </lineage>
</organism>
<accession>Q0AVY3</accession>
<dbReference type="GO" id="GO:0022904">
    <property type="term" value="P:respiratory electron transport chain"/>
    <property type="evidence" value="ECO:0007669"/>
    <property type="project" value="InterPro"/>
</dbReference>
<dbReference type="Proteomes" id="UP000001968">
    <property type="component" value="Chromosome"/>
</dbReference>
<keyword evidence="2" id="KW-1003">Cell membrane</keyword>
<evidence type="ECO:0000256" key="4">
    <source>
        <dbReference type="ARBA" id="ARBA00022989"/>
    </source>
</evidence>
<keyword evidence="9" id="KW-1185">Reference proteome</keyword>
<evidence type="ECO:0000313" key="9">
    <source>
        <dbReference type="Proteomes" id="UP000001968"/>
    </source>
</evidence>
<dbReference type="InterPro" id="IPR051817">
    <property type="entry name" value="FDH_cytochrome_b556_subunit"/>
</dbReference>
<dbReference type="InterPro" id="IPR011577">
    <property type="entry name" value="Cyt_b561_bac/Ni-Hgenase"/>
</dbReference>
<gene>
    <name evidence="8" type="ordered locus">Swol_1823</name>
</gene>
<name>Q0AVY3_SYNWW</name>
<dbReference type="EMBL" id="CP000448">
    <property type="protein sequence ID" value="ABI69121.1"/>
    <property type="molecule type" value="Genomic_DNA"/>
</dbReference>
<keyword evidence="3 6" id="KW-0812">Transmembrane</keyword>
<keyword evidence="8" id="KW-0560">Oxidoreductase</keyword>
<dbReference type="GO" id="GO:0009061">
    <property type="term" value="P:anaerobic respiration"/>
    <property type="evidence" value="ECO:0007669"/>
    <property type="project" value="TreeGrafter"/>
</dbReference>
<feature type="transmembrane region" description="Helical" evidence="6">
    <location>
        <begin position="21"/>
        <end position="42"/>
    </location>
</feature>
<dbReference type="EC" id="1.2.1.2" evidence="8"/>
<evidence type="ECO:0000256" key="2">
    <source>
        <dbReference type="ARBA" id="ARBA00022475"/>
    </source>
</evidence>
<dbReference type="AlphaFoldDB" id="Q0AVY3"/>
<feature type="transmembrane region" description="Helical" evidence="6">
    <location>
        <begin position="54"/>
        <end position="72"/>
    </location>
</feature>
<dbReference type="GO" id="GO:0036397">
    <property type="term" value="F:formate dehydrogenase (quinone) activity"/>
    <property type="evidence" value="ECO:0007669"/>
    <property type="project" value="TreeGrafter"/>
</dbReference>
<dbReference type="STRING" id="335541.Swol_1823"/>
<dbReference type="Gene3D" id="1.20.950.20">
    <property type="entry name" value="Transmembrane di-heme cytochromes, Chain C"/>
    <property type="match status" value="1"/>
</dbReference>
<feature type="domain" description="Cytochrome b561 bacterial/Ni-hydrogenase" evidence="7">
    <location>
        <begin position="7"/>
        <end position="194"/>
    </location>
</feature>
<dbReference type="GO" id="GO:0005886">
    <property type="term" value="C:plasma membrane"/>
    <property type="evidence" value="ECO:0007669"/>
    <property type="project" value="UniProtKB-SubCell"/>
</dbReference>
<dbReference type="GO" id="GO:0009326">
    <property type="term" value="C:formate dehydrogenase complex"/>
    <property type="evidence" value="ECO:0007669"/>
    <property type="project" value="TreeGrafter"/>
</dbReference>
<dbReference type="PANTHER" id="PTHR30074:SF6">
    <property type="entry name" value="FORMATE DEHYDROGENASE GAMMA SUBUNIT"/>
    <property type="match status" value="1"/>
</dbReference>
<evidence type="ECO:0000259" key="7">
    <source>
        <dbReference type="Pfam" id="PF01292"/>
    </source>
</evidence>
<dbReference type="SUPFAM" id="SSF81342">
    <property type="entry name" value="Transmembrane di-heme cytochromes"/>
    <property type="match status" value="1"/>
</dbReference>
<reference evidence="9" key="1">
    <citation type="journal article" date="2010" name="Environ. Microbiol.">
        <title>The genome of Syntrophomonas wolfei: new insights into syntrophic metabolism and biohydrogen production.</title>
        <authorList>
            <person name="Sieber J.R."/>
            <person name="Sims D.R."/>
            <person name="Han C."/>
            <person name="Kim E."/>
            <person name="Lykidis A."/>
            <person name="Lapidus A.L."/>
            <person name="McDonnald E."/>
            <person name="Rohlin L."/>
            <person name="Culley D.E."/>
            <person name="Gunsalus R."/>
            <person name="McInerney M.J."/>
        </authorList>
    </citation>
    <scope>NUCLEOTIDE SEQUENCE [LARGE SCALE GENOMIC DNA]</scope>
    <source>
        <strain evidence="9">DSM 2245B / Goettingen</strain>
    </source>
</reference>
<proteinExistence type="predicted"/>
<dbReference type="HOGENOM" id="CLU_091368_1_0_9"/>
<evidence type="ECO:0000256" key="5">
    <source>
        <dbReference type="ARBA" id="ARBA00023136"/>
    </source>
</evidence>
<dbReference type="KEGG" id="swo:Swol_1823"/>
<dbReference type="GO" id="GO:0009055">
    <property type="term" value="F:electron transfer activity"/>
    <property type="evidence" value="ECO:0007669"/>
    <property type="project" value="InterPro"/>
</dbReference>
<keyword evidence="4 6" id="KW-1133">Transmembrane helix</keyword>